<protein>
    <submittedName>
        <fullName evidence="1">Uncharacterized protein</fullName>
    </submittedName>
</protein>
<name>A0ACD3A2U2_9AGAR</name>
<evidence type="ECO:0000313" key="1">
    <source>
        <dbReference type="EMBL" id="TFK59861.1"/>
    </source>
</evidence>
<evidence type="ECO:0000313" key="2">
    <source>
        <dbReference type="Proteomes" id="UP000308600"/>
    </source>
</evidence>
<keyword evidence="2" id="KW-1185">Reference proteome</keyword>
<reference evidence="1 2" key="1">
    <citation type="journal article" date="2019" name="Nat. Ecol. Evol.">
        <title>Megaphylogeny resolves global patterns of mushroom evolution.</title>
        <authorList>
            <person name="Varga T."/>
            <person name="Krizsan K."/>
            <person name="Foldi C."/>
            <person name="Dima B."/>
            <person name="Sanchez-Garcia M."/>
            <person name="Sanchez-Ramirez S."/>
            <person name="Szollosi G.J."/>
            <person name="Szarkandi J.G."/>
            <person name="Papp V."/>
            <person name="Albert L."/>
            <person name="Andreopoulos W."/>
            <person name="Angelini C."/>
            <person name="Antonin V."/>
            <person name="Barry K.W."/>
            <person name="Bougher N.L."/>
            <person name="Buchanan P."/>
            <person name="Buyck B."/>
            <person name="Bense V."/>
            <person name="Catcheside P."/>
            <person name="Chovatia M."/>
            <person name="Cooper J."/>
            <person name="Damon W."/>
            <person name="Desjardin D."/>
            <person name="Finy P."/>
            <person name="Geml J."/>
            <person name="Haridas S."/>
            <person name="Hughes K."/>
            <person name="Justo A."/>
            <person name="Karasinski D."/>
            <person name="Kautmanova I."/>
            <person name="Kiss B."/>
            <person name="Kocsube S."/>
            <person name="Kotiranta H."/>
            <person name="LaButti K.M."/>
            <person name="Lechner B.E."/>
            <person name="Liimatainen K."/>
            <person name="Lipzen A."/>
            <person name="Lukacs Z."/>
            <person name="Mihaltcheva S."/>
            <person name="Morgado L.N."/>
            <person name="Niskanen T."/>
            <person name="Noordeloos M.E."/>
            <person name="Ohm R.A."/>
            <person name="Ortiz-Santana B."/>
            <person name="Ovrebo C."/>
            <person name="Racz N."/>
            <person name="Riley R."/>
            <person name="Savchenko A."/>
            <person name="Shiryaev A."/>
            <person name="Soop K."/>
            <person name="Spirin V."/>
            <person name="Szebenyi C."/>
            <person name="Tomsovsky M."/>
            <person name="Tulloss R.E."/>
            <person name="Uehling J."/>
            <person name="Grigoriev I.V."/>
            <person name="Vagvolgyi C."/>
            <person name="Papp T."/>
            <person name="Martin F.M."/>
            <person name="Miettinen O."/>
            <person name="Hibbett D.S."/>
            <person name="Nagy L.G."/>
        </authorList>
    </citation>
    <scope>NUCLEOTIDE SEQUENCE [LARGE SCALE GENOMIC DNA]</scope>
    <source>
        <strain evidence="1 2">NL-1719</strain>
    </source>
</reference>
<gene>
    <name evidence="1" type="ORF">BDN72DRAFT_905475</name>
</gene>
<accession>A0ACD3A2U2</accession>
<organism evidence="1 2">
    <name type="scientific">Pluteus cervinus</name>
    <dbReference type="NCBI Taxonomy" id="181527"/>
    <lineage>
        <taxon>Eukaryota</taxon>
        <taxon>Fungi</taxon>
        <taxon>Dikarya</taxon>
        <taxon>Basidiomycota</taxon>
        <taxon>Agaricomycotina</taxon>
        <taxon>Agaricomycetes</taxon>
        <taxon>Agaricomycetidae</taxon>
        <taxon>Agaricales</taxon>
        <taxon>Pluteineae</taxon>
        <taxon>Pluteaceae</taxon>
        <taxon>Pluteus</taxon>
    </lineage>
</organism>
<dbReference type="EMBL" id="ML208878">
    <property type="protein sequence ID" value="TFK59861.1"/>
    <property type="molecule type" value="Genomic_DNA"/>
</dbReference>
<dbReference type="Proteomes" id="UP000308600">
    <property type="component" value="Unassembled WGS sequence"/>
</dbReference>
<sequence>MPLLYQCRWELKGKHADSITALSFSKSGQYLASASMDSRLCVWSPNQGAKFTIEGTAGFISLAWVDENTLLSGTEDGRLITVEFSNVLLRVTGFEMHAYPLECLDVRGNRLATGSHSYVSVWDLVPGVRLD</sequence>
<proteinExistence type="predicted"/>